<dbReference type="GO" id="GO:0046872">
    <property type="term" value="F:metal ion binding"/>
    <property type="evidence" value="ECO:0007669"/>
    <property type="project" value="UniProtKB-KW"/>
</dbReference>
<dbReference type="GO" id="GO:0016491">
    <property type="term" value="F:oxidoreductase activity"/>
    <property type="evidence" value="ECO:0007669"/>
    <property type="project" value="UniProtKB-KW"/>
</dbReference>
<gene>
    <name evidence="6" type="ORF">E6C64_11055</name>
</gene>
<evidence type="ECO:0000313" key="6">
    <source>
        <dbReference type="EMBL" id="THG29261.1"/>
    </source>
</evidence>
<dbReference type="Gene3D" id="3.50.50.60">
    <property type="entry name" value="FAD/NAD(P)-binding domain"/>
    <property type="match status" value="2"/>
</dbReference>
<evidence type="ECO:0000256" key="4">
    <source>
        <dbReference type="ARBA" id="ARBA00023004"/>
    </source>
</evidence>
<dbReference type="AlphaFoldDB" id="A0A4S4FGM7"/>
<dbReference type="Pfam" id="PF12831">
    <property type="entry name" value="FAD_oxidored"/>
    <property type="match status" value="1"/>
</dbReference>
<dbReference type="InterPro" id="IPR036188">
    <property type="entry name" value="FAD/NAD-bd_sf"/>
</dbReference>
<proteinExistence type="predicted"/>
<comment type="caution">
    <text evidence="6">The sequence shown here is derived from an EMBL/GenBank/DDBJ whole genome shotgun (WGS) entry which is preliminary data.</text>
</comment>
<keyword evidence="2" id="KW-0479">Metal-binding</keyword>
<evidence type="ECO:0000313" key="7">
    <source>
        <dbReference type="Proteomes" id="UP000309133"/>
    </source>
</evidence>
<sequence length="512" mass="54392">MSGIARDSVEVVVFGGTAAGVCAAVAAARHGAQTVLIESDLHLGGMVSGGLGYTDVGDVRVLGGMAAEFRRDVAAHYGVPVGRFAGPEPHVAESILRSWLERAGVEVRMGTRVVDVQRSGQRLSAVVLGDGSVLSAGAFVDASYEGDLLALAGVSTRIGREDRTLHGEEFAGRREIVPGRHSMPWGVSPFGNDGAPIPQVVSEPMAEVGRGDGNVMSYGYRLCLSQSADRIPFEEPPAYDPAYWEVARRYLAVGGAAEPAGRWLGLEPNLPGGKCDANSLGPVSLSVLDGSGRGWAKGGSAARAEIAAAHEAHARSFLWFLSRDPDVPLEIRRELQGWGYAADEFTDTAYVPHQLYVREARRMVGATVLTEADLRAGRLPEDTIAVGSYHLDIREVQRTWITAWEHPDPQSHVVNEGYLSVGIPSYGIPYRALLPQPEEVGGLLAAVCVSASHVAFSSIRMEPQFQMLGQAAGTAAALSIRADVQPHDLDPRALREALVADGAVLGVPRHHG</sequence>
<keyword evidence="4" id="KW-0408">Iron</keyword>
<dbReference type="SUPFAM" id="SSF51905">
    <property type="entry name" value="FAD/NAD(P)-binding domain"/>
    <property type="match status" value="1"/>
</dbReference>
<dbReference type="GO" id="GO:0051539">
    <property type="term" value="F:4 iron, 4 sulfur cluster binding"/>
    <property type="evidence" value="ECO:0007669"/>
    <property type="project" value="UniProtKB-KW"/>
</dbReference>
<dbReference type="EMBL" id="SSSM01000005">
    <property type="protein sequence ID" value="THG29261.1"/>
    <property type="molecule type" value="Genomic_DNA"/>
</dbReference>
<evidence type="ECO:0000256" key="5">
    <source>
        <dbReference type="ARBA" id="ARBA00023014"/>
    </source>
</evidence>
<dbReference type="PANTHER" id="PTHR43498">
    <property type="entry name" value="FERREDOXIN:COB-COM HETERODISULFIDE REDUCTASE SUBUNIT A"/>
    <property type="match status" value="1"/>
</dbReference>
<reference evidence="6 7" key="1">
    <citation type="submission" date="2019-04" db="EMBL/GenBank/DDBJ databases">
        <authorList>
            <person name="Jiang L."/>
        </authorList>
    </citation>
    <scope>NUCLEOTIDE SEQUENCE [LARGE SCALE GENOMIC DNA]</scope>
    <source>
        <strain evidence="6 7">YIM 131853</strain>
    </source>
</reference>
<evidence type="ECO:0000256" key="1">
    <source>
        <dbReference type="ARBA" id="ARBA00022485"/>
    </source>
</evidence>
<organism evidence="6 7">
    <name type="scientific">Naasia lichenicola</name>
    <dbReference type="NCBI Taxonomy" id="2565933"/>
    <lineage>
        <taxon>Bacteria</taxon>
        <taxon>Bacillati</taxon>
        <taxon>Actinomycetota</taxon>
        <taxon>Actinomycetes</taxon>
        <taxon>Micrococcales</taxon>
        <taxon>Microbacteriaceae</taxon>
        <taxon>Naasia</taxon>
    </lineage>
</organism>
<accession>A0A4S4FGM7</accession>
<evidence type="ECO:0000256" key="2">
    <source>
        <dbReference type="ARBA" id="ARBA00022723"/>
    </source>
</evidence>
<protein>
    <submittedName>
        <fullName evidence="6">FAD-dependent oxidoreductase</fullName>
    </submittedName>
</protein>
<dbReference type="RefSeq" id="WP_136427592.1">
    <property type="nucleotide sequence ID" value="NZ_SSSM01000005.1"/>
</dbReference>
<keyword evidence="5" id="KW-0411">Iron-sulfur</keyword>
<dbReference type="OrthoDB" id="287984at2"/>
<dbReference type="PANTHER" id="PTHR43498:SF1">
    <property type="entry name" value="COB--COM HETERODISULFIDE REDUCTASE IRON-SULFUR SUBUNIT A"/>
    <property type="match status" value="1"/>
</dbReference>
<keyword evidence="3" id="KW-0560">Oxidoreductase</keyword>
<dbReference type="Proteomes" id="UP000309133">
    <property type="component" value="Unassembled WGS sequence"/>
</dbReference>
<name>A0A4S4FGM7_9MICO</name>
<keyword evidence="7" id="KW-1185">Reference proteome</keyword>
<keyword evidence="1" id="KW-0004">4Fe-4S</keyword>
<evidence type="ECO:0000256" key="3">
    <source>
        <dbReference type="ARBA" id="ARBA00023002"/>
    </source>
</evidence>
<dbReference type="InterPro" id="IPR039650">
    <property type="entry name" value="HdrA-like"/>
</dbReference>